<evidence type="ECO:0000256" key="8">
    <source>
        <dbReference type="SAM" id="Phobius"/>
    </source>
</evidence>
<evidence type="ECO:0000256" key="1">
    <source>
        <dbReference type="ARBA" id="ARBA00004651"/>
    </source>
</evidence>
<evidence type="ECO:0000256" key="5">
    <source>
        <dbReference type="ARBA" id="ARBA00022989"/>
    </source>
</evidence>
<dbReference type="GO" id="GO:0006811">
    <property type="term" value="P:monoatomic ion transport"/>
    <property type="evidence" value="ECO:0007669"/>
    <property type="project" value="UniProtKB-KW"/>
</dbReference>
<keyword evidence="2" id="KW-0813">Transport</keyword>
<evidence type="ECO:0000313" key="10">
    <source>
        <dbReference type="EMBL" id="MFC4988257.1"/>
    </source>
</evidence>
<evidence type="ECO:0000313" key="11">
    <source>
        <dbReference type="Proteomes" id="UP001595925"/>
    </source>
</evidence>
<dbReference type="RefSeq" id="WP_345777837.1">
    <property type="nucleotide sequence ID" value="NZ_JAIVEF010000001.1"/>
</dbReference>
<keyword evidence="4 8" id="KW-0812">Transmembrane</keyword>
<feature type="transmembrane region" description="Helical" evidence="8">
    <location>
        <begin position="77"/>
        <end position="93"/>
    </location>
</feature>
<keyword evidence="11" id="KW-1185">Reference proteome</keyword>
<feature type="domain" description="Cation/H+ exchanger transmembrane" evidence="9">
    <location>
        <begin position="19"/>
        <end position="195"/>
    </location>
</feature>
<evidence type="ECO:0000256" key="3">
    <source>
        <dbReference type="ARBA" id="ARBA00022449"/>
    </source>
</evidence>
<evidence type="ECO:0000256" key="4">
    <source>
        <dbReference type="ARBA" id="ARBA00022692"/>
    </source>
</evidence>
<dbReference type="GO" id="GO:0005886">
    <property type="term" value="C:plasma membrane"/>
    <property type="evidence" value="ECO:0007669"/>
    <property type="project" value="UniProtKB-SubCell"/>
</dbReference>
<dbReference type="PANTHER" id="PTHR32507">
    <property type="entry name" value="NA(+)/H(+) ANTIPORTER 1"/>
    <property type="match status" value="1"/>
</dbReference>
<dbReference type="Proteomes" id="UP001595925">
    <property type="component" value="Unassembled WGS sequence"/>
</dbReference>
<keyword evidence="3" id="KW-0050">Antiport</keyword>
<dbReference type="InterPro" id="IPR006153">
    <property type="entry name" value="Cation/H_exchanger_TM"/>
</dbReference>
<organism evidence="10 11">
    <name type="scientific">Saliphagus infecundisoli</name>
    <dbReference type="NCBI Taxonomy" id="1849069"/>
    <lineage>
        <taxon>Archaea</taxon>
        <taxon>Methanobacteriati</taxon>
        <taxon>Methanobacteriota</taxon>
        <taxon>Stenosarchaea group</taxon>
        <taxon>Halobacteria</taxon>
        <taxon>Halobacteriales</taxon>
        <taxon>Natrialbaceae</taxon>
        <taxon>Saliphagus</taxon>
    </lineage>
</organism>
<accession>A0ABD5QEV6</accession>
<dbReference type="Pfam" id="PF00999">
    <property type="entry name" value="Na_H_Exchanger"/>
    <property type="match status" value="1"/>
</dbReference>
<dbReference type="AlphaFoldDB" id="A0ABD5QEV6"/>
<feature type="transmembrane region" description="Helical" evidence="8">
    <location>
        <begin position="99"/>
        <end position="124"/>
    </location>
</feature>
<dbReference type="PANTHER" id="PTHR32507:SF0">
    <property type="entry name" value="NA(+)_H(+) ANTIPORTER 2-RELATED"/>
    <property type="match status" value="1"/>
</dbReference>
<keyword evidence="6" id="KW-0406">Ion transport</keyword>
<evidence type="ECO:0000256" key="2">
    <source>
        <dbReference type="ARBA" id="ARBA00022448"/>
    </source>
</evidence>
<keyword evidence="5 8" id="KW-1133">Transmembrane helix</keyword>
<keyword evidence="7 8" id="KW-0472">Membrane</keyword>
<comment type="subcellular location">
    <subcellularLocation>
        <location evidence="1">Cell membrane</location>
        <topology evidence="1">Multi-pass membrane protein</topology>
    </subcellularLocation>
</comment>
<sequence>MSIHVDLDPLLTRVELPPDRAPQVARLLVLAAAVTAFATADSVFSEAGIVAAATAGFVLGNVELPHQESVHRFKRDVTVLVLSFVFIALAALLEFSELLALGVAGLAVVAVVMVVLRPLAVFVSTIGCGFTVRERLFVGAIGPRGIIPATVATLFAIRLETGAPPSDPAGADVLLGTVFLVILVTVVVETGFARWIGAALGVVRSVDE</sequence>
<proteinExistence type="predicted"/>
<protein>
    <submittedName>
        <fullName evidence="10">Cation:proton antiporter</fullName>
    </submittedName>
</protein>
<dbReference type="GO" id="GO:0015297">
    <property type="term" value="F:antiporter activity"/>
    <property type="evidence" value="ECO:0007669"/>
    <property type="project" value="UniProtKB-KW"/>
</dbReference>
<feature type="transmembrane region" description="Helical" evidence="8">
    <location>
        <begin position="136"/>
        <end position="157"/>
    </location>
</feature>
<dbReference type="EMBL" id="JBHSJG010000036">
    <property type="protein sequence ID" value="MFC4988257.1"/>
    <property type="molecule type" value="Genomic_DNA"/>
</dbReference>
<evidence type="ECO:0000259" key="9">
    <source>
        <dbReference type="Pfam" id="PF00999"/>
    </source>
</evidence>
<feature type="transmembrane region" description="Helical" evidence="8">
    <location>
        <begin position="169"/>
        <end position="188"/>
    </location>
</feature>
<name>A0ABD5QEV6_9EURY</name>
<comment type="caution">
    <text evidence="10">The sequence shown here is derived from an EMBL/GenBank/DDBJ whole genome shotgun (WGS) entry which is preliminary data.</text>
</comment>
<evidence type="ECO:0000256" key="6">
    <source>
        <dbReference type="ARBA" id="ARBA00023065"/>
    </source>
</evidence>
<evidence type="ECO:0000256" key="7">
    <source>
        <dbReference type="ARBA" id="ARBA00023136"/>
    </source>
</evidence>
<gene>
    <name evidence="10" type="ORF">ACFPFO_10910</name>
</gene>
<reference evidence="10 11" key="1">
    <citation type="journal article" date="2019" name="Int. J. Syst. Evol. Microbiol.">
        <title>The Global Catalogue of Microorganisms (GCM) 10K type strain sequencing project: providing services to taxonomists for standard genome sequencing and annotation.</title>
        <authorList>
            <consortium name="The Broad Institute Genomics Platform"/>
            <consortium name="The Broad Institute Genome Sequencing Center for Infectious Disease"/>
            <person name="Wu L."/>
            <person name="Ma J."/>
        </authorList>
    </citation>
    <scope>NUCLEOTIDE SEQUENCE [LARGE SCALE GENOMIC DNA]</scope>
    <source>
        <strain evidence="10 11">CGMCC 1.15824</strain>
    </source>
</reference>